<keyword evidence="3" id="KW-0175">Coiled coil</keyword>
<dbReference type="Pfam" id="PF16679">
    <property type="entry name" value="CDT1_C"/>
    <property type="match status" value="1"/>
</dbReference>
<dbReference type="InterPro" id="IPR045173">
    <property type="entry name" value="Cdt1"/>
</dbReference>
<dbReference type="Pfam" id="PF08839">
    <property type="entry name" value="CDT1"/>
    <property type="match status" value="1"/>
</dbReference>
<feature type="region of interest" description="Disordered" evidence="4">
    <location>
        <begin position="79"/>
        <end position="102"/>
    </location>
</feature>
<name>A0A6J1SB74_FRAOC</name>
<dbReference type="KEGG" id="foc:113206430"/>
<dbReference type="SMART" id="SM01075">
    <property type="entry name" value="CDT1"/>
    <property type="match status" value="1"/>
</dbReference>
<dbReference type="Gene3D" id="1.10.10.1420">
    <property type="entry name" value="DNA replication factor Cdt1, C-terminal WH domain"/>
    <property type="match status" value="1"/>
</dbReference>
<dbReference type="CDD" id="cd08674">
    <property type="entry name" value="Cdt1_m"/>
    <property type="match status" value="1"/>
</dbReference>
<dbReference type="CTD" id="13535"/>
<evidence type="ECO:0000256" key="3">
    <source>
        <dbReference type="SAM" id="Coils"/>
    </source>
</evidence>
<evidence type="ECO:0000256" key="4">
    <source>
        <dbReference type="SAM" id="MobiDB-lite"/>
    </source>
</evidence>
<dbReference type="GO" id="GO:0000076">
    <property type="term" value="P:DNA replication checkpoint signaling"/>
    <property type="evidence" value="ECO:0007669"/>
    <property type="project" value="TreeGrafter"/>
</dbReference>
<feature type="coiled-coil region" evidence="3">
    <location>
        <begin position="240"/>
        <end position="267"/>
    </location>
</feature>
<dbReference type="GeneID" id="113206430"/>
<protein>
    <submittedName>
        <fullName evidence="7">DNA replication factor Cdt1</fullName>
    </submittedName>
</protein>
<dbReference type="AlphaFoldDB" id="A0A6J1SB74"/>
<evidence type="ECO:0000313" key="6">
    <source>
        <dbReference type="Proteomes" id="UP000504606"/>
    </source>
</evidence>
<evidence type="ECO:0000256" key="2">
    <source>
        <dbReference type="ARBA" id="ARBA00023306"/>
    </source>
</evidence>
<feature type="compositionally biased region" description="Polar residues" evidence="4">
    <location>
        <begin position="124"/>
        <end position="133"/>
    </location>
</feature>
<reference evidence="7" key="1">
    <citation type="submission" date="2025-08" db="UniProtKB">
        <authorList>
            <consortium name="RefSeq"/>
        </authorList>
    </citation>
    <scope>IDENTIFICATION</scope>
    <source>
        <tissue evidence="7">Whole organism</tissue>
    </source>
</reference>
<dbReference type="InterPro" id="IPR032054">
    <property type="entry name" value="Cdt1_C"/>
</dbReference>
<dbReference type="PANTHER" id="PTHR28637">
    <property type="entry name" value="DNA REPLICATION FACTOR CDT1"/>
    <property type="match status" value="1"/>
</dbReference>
<dbReference type="InterPro" id="IPR036390">
    <property type="entry name" value="WH_DNA-bd_sf"/>
</dbReference>
<dbReference type="GO" id="GO:0071163">
    <property type="term" value="P:DNA replication preinitiation complex assembly"/>
    <property type="evidence" value="ECO:0007669"/>
    <property type="project" value="InterPro"/>
</dbReference>
<dbReference type="InterPro" id="IPR038090">
    <property type="entry name" value="Cdt1_C_WH_dom_sf"/>
</dbReference>
<sequence>MAQSTITNFYTNRKRSAVDDLKGNTTKIRALESDIISGYGRAKSDENPSQPSVRIEVEATVVISADAAASKVKPLIAASSQVTPKPKTPARSTRKTTKVKDPKQADMKMFLGKVAARGDVKSEPSPSMASSNVIKEEPVGEVSTKEKDSASEDVQLPDIKHEKCVEGSSSNISELETQANHQPIPAITVTAEDNTSSSIIQEPNVTRAERKESNVEKARKELSLGDIKSKLTRSARLAELKASMARIDEGRQKLKKIEETKKKQQEASNLSPQLIQFNAIELEVPVSPSKSPMKSPMKSPLKGLAGSRSPAFQRYASLAQPGSTSLPLPYSYRNLGDFFRCVDQTSSQMHNRGEVVTFEKLQSAVQNMTRKAFTLNHLAQILAVFPESYNLKYDKIRNFGVPSEQDKYHLVVSPVISSNPGGEKSAGPTITGSLLLERRRVFYNNLLDIVKKHHQEFLQSLDPPMEVPLGSLTRWHPDFAVDQVPSIAPGHLPEAPNLEKCVSAKDVLAKQRQLYSCNPRMEKALESVAQANSPAVPTVNVQVVNPTPTNPPTSPFKSMKLSSALKGIPKALLEKVRAREAAKALESMTRTSAQDKEAIQYGRLPEIARILRNVFVTEKKSTLPLDTVLEKVGNSYRSALSPRELEEHIRLMEKSVPGWLTFKRLLKNDYLELSKKAEMSRVMTKLQNLANAK</sequence>
<feature type="region of interest" description="Disordered" evidence="4">
    <location>
        <begin position="117"/>
        <end position="153"/>
    </location>
</feature>
<dbReference type="GO" id="GO:0003677">
    <property type="term" value="F:DNA binding"/>
    <property type="evidence" value="ECO:0007669"/>
    <property type="project" value="InterPro"/>
</dbReference>
<dbReference type="GO" id="GO:0000278">
    <property type="term" value="P:mitotic cell cycle"/>
    <property type="evidence" value="ECO:0007669"/>
    <property type="project" value="TreeGrafter"/>
</dbReference>
<dbReference type="CDD" id="cd08767">
    <property type="entry name" value="Cdt1_c"/>
    <property type="match status" value="1"/>
</dbReference>
<evidence type="ECO:0000256" key="1">
    <source>
        <dbReference type="ARBA" id="ARBA00008356"/>
    </source>
</evidence>
<dbReference type="PANTHER" id="PTHR28637:SF1">
    <property type="entry name" value="DNA REPLICATION FACTOR CDT1"/>
    <property type="match status" value="1"/>
</dbReference>
<evidence type="ECO:0000313" key="7">
    <source>
        <dbReference type="RefSeq" id="XP_026278302.1"/>
    </source>
</evidence>
<dbReference type="GO" id="GO:0030174">
    <property type="term" value="P:regulation of DNA-templated DNA replication initiation"/>
    <property type="evidence" value="ECO:0007669"/>
    <property type="project" value="InterPro"/>
</dbReference>
<keyword evidence="6" id="KW-1185">Reference proteome</keyword>
<dbReference type="OrthoDB" id="341730at2759"/>
<feature type="domain" description="CDT1 Geminin-binding" evidence="5">
    <location>
        <begin position="328"/>
        <end position="494"/>
    </location>
</feature>
<accession>A0A6J1SB74</accession>
<dbReference type="Proteomes" id="UP000504606">
    <property type="component" value="Unplaced"/>
</dbReference>
<dbReference type="SUPFAM" id="SSF46785">
    <property type="entry name" value="Winged helix' DNA-binding domain"/>
    <property type="match status" value="1"/>
</dbReference>
<dbReference type="GO" id="GO:0005634">
    <property type="term" value="C:nucleus"/>
    <property type="evidence" value="ECO:0007669"/>
    <property type="project" value="TreeGrafter"/>
</dbReference>
<evidence type="ECO:0000259" key="5">
    <source>
        <dbReference type="SMART" id="SM01075"/>
    </source>
</evidence>
<dbReference type="InterPro" id="IPR014939">
    <property type="entry name" value="CDT1_Gemini-bd-like"/>
</dbReference>
<dbReference type="RefSeq" id="XP_026278302.1">
    <property type="nucleotide sequence ID" value="XM_026422517.2"/>
</dbReference>
<feature type="compositionally biased region" description="Basic and acidic residues" evidence="4">
    <location>
        <begin position="134"/>
        <end position="150"/>
    </location>
</feature>
<proteinExistence type="inferred from homology"/>
<comment type="similarity">
    <text evidence="1">Belongs to the Cdt1 family.</text>
</comment>
<organism evidence="6 7">
    <name type="scientific">Frankliniella occidentalis</name>
    <name type="common">Western flower thrips</name>
    <name type="synonym">Euthrips occidentalis</name>
    <dbReference type="NCBI Taxonomy" id="133901"/>
    <lineage>
        <taxon>Eukaryota</taxon>
        <taxon>Metazoa</taxon>
        <taxon>Ecdysozoa</taxon>
        <taxon>Arthropoda</taxon>
        <taxon>Hexapoda</taxon>
        <taxon>Insecta</taxon>
        <taxon>Pterygota</taxon>
        <taxon>Neoptera</taxon>
        <taxon>Paraneoptera</taxon>
        <taxon>Thysanoptera</taxon>
        <taxon>Terebrantia</taxon>
        <taxon>Thripoidea</taxon>
        <taxon>Thripidae</taxon>
        <taxon>Frankliniella</taxon>
    </lineage>
</organism>
<gene>
    <name evidence="7" type="primary">LOC113206430</name>
</gene>
<dbReference type="GO" id="GO:0070182">
    <property type="term" value="F:DNA polymerase binding"/>
    <property type="evidence" value="ECO:0007669"/>
    <property type="project" value="TreeGrafter"/>
</dbReference>
<keyword evidence="2" id="KW-0131">Cell cycle</keyword>